<feature type="transmembrane region" description="Helical" evidence="1">
    <location>
        <begin position="24"/>
        <end position="48"/>
    </location>
</feature>
<sequence>MAFRSRRALAVFWKDFLDLRRNPVLLLGMAALPLVLVVVPIIVVWTYVRDPNDSNLRVIALYYDPTLPLNANAGRFLVERTLLDWFGMFLVMPVFVPILISSQSVAGEKERRTLEPLLASPVTAMELVAGKSLASLVPALIITWMAFVLLCVGVDVVAWPLGQGPMLPNTLWLFGILVLAPLFAFFGNGVAVLISARVAEARTAQQIAALIVLPLVGLVAGQVAGFLHAGPVYYAVQGGVVLLLDVALLWASVRLLDRERLISRWG</sequence>
<organism evidence="2 3">
    <name type="scientific">Archangium violaceum Cb vi76</name>
    <dbReference type="NCBI Taxonomy" id="1406225"/>
    <lineage>
        <taxon>Bacteria</taxon>
        <taxon>Pseudomonadati</taxon>
        <taxon>Myxococcota</taxon>
        <taxon>Myxococcia</taxon>
        <taxon>Myxococcales</taxon>
        <taxon>Cystobacterineae</taxon>
        <taxon>Archangiaceae</taxon>
        <taxon>Archangium</taxon>
    </lineage>
</organism>
<dbReference type="Pfam" id="PF12679">
    <property type="entry name" value="ABC2_membrane_2"/>
    <property type="match status" value="1"/>
</dbReference>
<dbReference type="EMBL" id="JPMI01000072">
    <property type="protein sequence ID" value="KFA93074.1"/>
    <property type="molecule type" value="Genomic_DNA"/>
</dbReference>
<evidence type="ECO:0000313" key="2">
    <source>
        <dbReference type="EMBL" id="KFA93074.1"/>
    </source>
</evidence>
<name>A0A084SX89_9BACT</name>
<protein>
    <submittedName>
        <fullName evidence="2">ABC transporter permease</fullName>
    </submittedName>
</protein>
<dbReference type="RefSeq" id="WP_043393345.1">
    <property type="nucleotide sequence ID" value="NZ_JPMI01000072.1"/>
</dbReference>
<feature type="transmembrane region" description="Helical" evidence="1">
    <location>
        <begin position="85"/>
        <end position="102"/>
    </location>
</feature>
<feature type="transmembrane region" description="Helical" evidence="1">
    <location>
        <begin position="207"/>
        <end position="227"/>
    </location>
</feature>
<feature type="transmembrane region" description="Helical" evidence="1">
    <location>
        <begin position="171"/>
        <end position="195"/>
    </location>
</feature>
<reference evidence="2 3" key="1">
    <citation type="submission" date="2014-07" db="EMBL/GenBank/DDBJ databases">
        <title>Draft Genome Sequence of Gephyronic Acid Producer, Cystobacter violaceus Strain Cb vi76.</title>
        <authorList>
            <person name="Stevens D.C."/>
            <person name="Young J."/>
            <person name="Carmichael R."/>
            <person name="Tan J."/>
            <person name="Taylor R.E."/>
        </authorList>
    </citation>
    <scope>NUCLEOTIDE SEQUENCE [LARGE SCALE GENOMIC DNA]</scope>
    <source>
        <strain evidence="2 3">Cb vi76</strain>
    </source>
</reference>
<feature type="transmembrane region" description="Helical" evidence="1">
    <location>
        <begin position="133"/>
        <end position="159"/>
    </location>
</feature>
<keyword evidence="1" id="KW-0812">Transmembrane</keyword>
<accession>A0A084SX89</accession>
<dbReference type="PANTHER" id="PTHR43471:SF1">
    <property type="entry name" value="ABC TRANSPORTER PERMEASE PROTEIN NOSY-RELATED"/>
    <property type="match status" value="1"/>
</dbReference>
<evidence type="ECO:0000256" key="1">
    <source>
        <dbReference type="SAM" id="Phobius"/>
    </source>
</evidence>
<evidence type="ECO:0000313" key="3">
    <source>
        <dbReference type="Proteomes" id="UP000028547"/>
    </source>
</evidence>
<dbReference type="GO" id="GO:0005886">
    <property type="term" value="C:plasma membrane"/>
    <property type="evidence" value="ECO:0007669"/>
    <property type="project" value="UniProtKB-SubCell"/>
</dbReference>
<proteinExistence type="predicted"/>
<dbReference type="GO" id="GO:0140359">
    <property type="term" value="F:ABC-type transporter activity"/>
    <property type="evidence" value="ECO:0007669"/>
    <property type="project" value="InterPro"/>
</dbReference>
<keyword evidence="1" id="KW-0472">Membrane</keyword>
<dbReference type="PANTHER" id="PTHR43471">
    <property type="entry name" value="ABC TRANSPORTER PERMEASE"/>
    <property type="match status" value="1"/>
</dbReference>
<feature type="transmembrane region" description="Helical" evidence="1">
    <location>
        <begin position="233"/>
        <end position="256"/>
    </location>
</feature>
<dbReference type="Proteomes" id="UP000028547">
    <property type="component" value="Unassembled WGS sequence"/>
</dbReference>
<dbReference type="AlphaFoldDB" id="A0A084SX89"/>
<keyword evidence="1" id="KW-1133">Transmembrane helix</keyword>
<gene>
    <name evidence="2" type="ORF">Q664_11325</name>
</gene>
<comment type="caution">
    <text evidence="2">The sequence shown here is derived from an EMBL/GenBank/DDBJ whole genome shotgun (WGS) entry which is preliminary data.</text>
</comment>